<reference evidence="8 9" key="1">
    <citation type="submission" date="2024-09" db="EMBL/GenBank/DDBJ databases">
        <title>Rethinking Asexuality: The Enigmatic Case of Functional Sexual Genes in Lepraria (Stereocaulaceae).</title>
        <authorList>
            <person name="Doellman M."/>
            <person name="Sun Y."/>
            <person name="Barcenas-Pena A."/>
            <person name="Lumbsch H.T."/>
            <person name="Grewe F."/>
        </authorList>
    </citation>
    <scope>NUCLEOTIDE SEQUENCE [LARGE SCALE GENOMIC DNA]</scope>
    <source>
        <strain evidence="8 9">Grewe 0041</strain>
    </source>
</reference>
<dbReference type="InterPro" id="IPR036259">
    <property type="entry name" value="MFS_trans_sf"/>
</dbReference>
<dbReference type="InterPro" id="IPR011701">
    <property type="entry name" value="MFS"/>
</dbReference>
<dbReference type="PROSITE" id="PS50850">
    <property type="entry name" value="MFS"/>
    <property type="match status" value="1"/>
</dbReference>
<proteinExistence type="inferred from homology"/>
<accession>A0ABR4AFI5</accession>
<protein>
    <recommendedName>
        <fullName evidence="7">Major facilitator superfamily (MFS) profile domain-containing protein</fullName>
    </recommendedName>
</protein>
<dbReference type="CDD" id="cd17323">
    <property type="entry name" value="MFS_Tpo1_MDR_like"/>
    <property type="match status" value="1"/>
</dbReference>
<dbReference type="InterPro" id="IPR020846">
    <property type="entry name" value="MFS_dom"/>
</dbReference>
<evidence type="ECO:0000256" key="3">
    <source>
        <dbReference type="ARBA" id="ARBA00022692"/>
    </source>
</evidence>
<sequence length="353" mass="38232">MLITFRFFQGCFGSAPVTNGGGTIADLIVQEKRGGVIAIYALGPLLGPVIGPVAGGYLVAARGWRWVFWVLTIIGGFLTIISLFFLRETYATVLLKRKTVRLIRETGNTNLRSKRDNGLTVKQLFIRAIIRPTKILIMSPIVFACSLYIGVVYGYQYLMFATFTLVFEEQYGFSTKSVGLTFLGVGVGSLLGLFVIGAASDRIVKAKSKPTPESPSGTMQPEYRLPPLVIGAFFIPAGLFLYGWSAQYKTPWIVPIIGTALVGVGNIAVFMCITSYLVDAFTIYAASALAANTVVRSVMGALLPLAGQSMYASLGLGWGNSLLGFIAVACIPVPWALMKYGQKLRESFDVNRL</sequence>
<keyword evidence="9" id="KW-1185">Reference proteome</keyword>
<keyword evidence="3 6" id="KW-0812">Transmembrane</keyword>
<evidence type="ECO:0000256" key="1">
    <source>
        <dbReference type="ARBA" id="ARBA00004141"/>
    </source>
</evidence>
<feature type="transmembrane region" description="Helical" evidence="6">
    <location>
        <begin position="228"/>
        <end position="246"/>
    </location>
</feature>
<gene>
    <name evidence="8" type="ORF">ABVK25_012347</name>
</gene>
<dbReference type="Proteomes" id="UP001590951">
    <property type="component" value="Unassembled WGS sequence"/>
</dbReference>
<comment type="subcellular location">
    <subcellularLocation>
        <location evidence="1">Membrane</location>
        <topology evidence="1">Multi-pass membrane protein</topology>
    </subcellularLocation>
</comment>
<dbReference type="PANTHER" id="PTHR23502">
    <property type="entry name" value="MAJOR FACILITATOR SUPERFAMILY"/>
    <property type="match status" value="1"/>
</dbReference>
<evidence type="ECO:0000256" key="5">
    <source>
        <dbReference type="ARBA" id="ARBA00023136"/>
    </source>
</evidence>
<feature type="transmembrane region" description="Helical" evidence="6">
    <location>
        <begin position="252"/>
        <end position="274"/>
    </location>
</feature>
<evidence type="ECO:0000259" key="7">
    <source>
        <dbReference type="PROSITE" id="PS50850"/>
    </source>
</evidence>
<evidence type="ECO:0000256" key="2">
    <source>
        <dbReference type="ARBA" id="ARBA00008335"/>
    </source>
</evidence>
<evidence type="ECO:0000256" key="4">
    <source>
        <dbReference type="ARBA" id="ARBA00022989"/>
    </source>
</evidence>
<feature type="transmembrane region" description="Helical" evidence="6">
    <location>
        <begin position="178"/>
        <end position="199"/>
    </location>
</feature>
<feature type="transmembrane region" description="Helical" evidence="6">
    <location>
        <begin position="318"/>
        <end position="337"/>
    </location>
</feature>
<feature type="transmembrane region" description="Helical" evidence="6">
    <location>
        <begin position="135"/>
        <end position="158"/>
    </location>
</feature>
<dbReference type="PANTHER" id="PTHR23502:SF68">
    <property type="entry name" value="MULTIDRUG TRANSPORTER, PUTATIVE (AFU_ORTHOLOGUE AFUA_3G01120)-RELATED"/>
    <property type="match status" value="1"/>
</dbReference>
<organism evidence="8 9">
    <name type="scientific">Lepraria finkii</name>
    <dbReference type="NCBI Taxonomy" id="1340010"/>
    <lineage>
        <taxon>Eukaryota</taxon>
        <taxon>Fungi</taxon>
        <taxon>Dikarya</taxon>
        <taxon>Ascomycota</taxon>
        <taxon>Pezizomycotina</taxon>
        <taxon>Lecanoromycetes</taxon>
        <taxon>OSLEUM clade</taxon>
        <taxon>Lecanoromycetidae</taxon>
        <taxon>Lecanorales</taxon>
        <taxon>Lecanorineae</taxon>
        <taxon>Stereocaulaceae</taxon>
        <taxon>Lepraria</taxon>
    </lineage>
</organism>
<comment type="caution">
    <text evidence="8">The sequence shown here is derived from an EMBL/GenBank/DDBJ whole genome shotgun (WGS) entry which is preliminary data.</text>
</comment>
<dbReference type="Pfam" id="PF07690">
    <property type="entry name" value="MFS_1"/>
    <property type="match status" value="1"/>
</dbReference>
<feature type="transmembrane region" description="Helical" evidence="6">
    <location>
        <begin position="66"/>
        <end position="86"/>
    </location>
</feature>
<feature type="transmembrane region" description="Helical" evidence="6">
    <location>
        <begin position="37"/>
        <end position="60"/>
    </location>
</feature>
<evidence type="ECO:0000313" key="8">
    <source>
        <dbReference type="EMBL" id="KAL2044587.1"/>
    </source>
</evidence>
<evidence type="ECO:0000313" key="9">
    <source>
        <dbReference type="Proteomes" id="UP001590951"/>
    </source>
</evidence>
<feature type="domain" description="Major facilitator superfamily (MFS) profile" evidence="7">
    <location>
        <begin position="1"/>
        <end position="347"/>
    </location>
</feature>
<feature type="transmembrane region" description="Helical" evidence="6">
    <location>
        <begin position="281"/>
        <end position="306"/>
    </location>
</feature>
<dbReference type="EMBL" id="JBHFEH010000190">
    <property type="protein sequence ID" value="KAL2044587.1"/>
    <property type="molecule type" value="Genomic_DNA"/>
</dbReference>
<dbReference type="SUPFAM" id="SSF103473">
    <property type="entry name" value="MFS general substrate transporter"/>
    <property type="match status" value="1"/>
</dbReference>
<dbReference type="Gene3D" id="1.20.1250.20">
    <property type="entry name" value="MFS general substrate transporter like domains"/>
    <property type="match status" value="1"/>
</dbReference>
<keyword evidence="4 6" id="KW-1133">Transmembrane helix</keyword>
<keyword evidence="5 6" id="KW-0472">Membrane</keyword>
<name>A0ABR4AFI5_9LECA</name>
<evidence type="ECO:0000256" key="6">
    <source>
        <dbReference type="SAM" id="Phobius"/>
    </source>
</evidence>
<comment type="similarity">
    <text evidence="2">Belongs to the major facilitator superfamily.</text>
</comment>